<dbReference type="Gene3D" id="3.30.559.10">
    <property type="entry name" value="Chloramphenicol acetyltransferase-like domain"/>
    <property type="match status" value="4"/>
</dbReference>
<comment type="cofactor">
    <cofactor evidence="1">
        <name>pantetheine 4'-phosphate</name>
        <dbReference type="ChEBI" id="CHEBI:47942"/>
    </cofactor>
</comment>
<dbReference type="InterPro" id="IPR006162">
    <property type="entry name" value="Ppantetheine_attach_site"/>
</dbReference>
<dbReference type="InterPro" id="IPR001242">
    <property type="entry name" value="Condensation_dom"/>
</dbReference>
<keyword evidence="7" id="KW-1185">Reference proteome</keyword>
<keyword evidence="4" id="KW-0677">Repeat</keyword>
<dbReference type="Gene3D" id="3.30.559.30">
    <property type="entry name" value="Nonribosomal peptide synthetase, condensation domain"/>
    <property type="match status" value="4"/>
</dbReference>
<evidence type="ECO:0000256" key="1">
    <source>
        <dbReference type="ARBA" id="ARBA00001957"/>
    </source>
</evidence>
<dbReference type="PROSITE" id="PS00012">
    <property type="entry name" value="PHOSPHOPANTETHEINE"/>
    <property type="match status" value="3"/>
</dbReference>
<dbReference type="PANTHER" id="PTHR45527:SF1">
    <property type="entry name" value="FATTY ACID SYNTHASE"/>
    <property type="match status" value="1"/>
</dbReference>
<dbReference type="PROSITE" id="PS00455">
    <property type="entry name" value="AMP_BINDING"/>
    <property type="match status" value="2"/>
</dbReference>
<reference evidence="6" key="1">
    <citation type="submission" date="2023-01" db="EMBL/GenBank/DDBJ databases">
        <title>Psychroserpens sp. MSW6 and Marinomonas sp. RSW2, isolated from seawater.</title>
        <authorList>
            <person name="Kristyanto S."/>
            <person name="Jung J."/>
            <person name="Kim J.M."/>
            <person name="Jeon C.O."/>
        </authorList>
    </citation>
    <scope>NUCLEOTIDE SEQUENCE</scope>
    <source>
        <strain evidence="6">RSW2</strain>
    </source>
</reference>
<dbReference type="InterPro" id="IPR044894">
    <property type="entry name" value="TubC_N_sf"/>
</dbReference>
<dbReference type="RefSeq" id="WP_275565071.1">
    <property type="nucleotide sequence ID" value="NZ_JAMZEG020000002.1"/>
</dbReference>
<dbReference type="Pfam" id="PF00550">
    <property type="entry name" value="PP-binding"/>
    <property type="match status" value="3"/>
</dbReference>
<dbReference type="Pfam" id="PF13193">
    <property type="entry name" value="AMP-binding_C"/>
    <property type="match status" value="1"/>
</dbReference>
<dbReference type="InterPro" id="IPR020845">
    <property type="entry name" value="AMP-binding_CS"/>
</dbReference>
<dbReference type="Gene3D" id="1.10.10.1830">
    <property type="entry name" value="Non-ribosomal peptide synthase, adenylation domain"/>
    <property type="match status" value="1"/>
</dbReference>
<evidence type="ECO:0000256" key="3">
    <source>
        <dbReference type="ARBA" id="ARBA00022553"/>
    </source>
</evidence>
<dbReference type="PROSITE" id="PS50075">
    <property type="entry name" value="CARRIER"/>
    <property type="match status" value="3"/>
</dbReference>
<dbReference type="EMBL" id="JAMZEG020000002">
    <property type="protein sequence ID" value="MDE8603461.1"/>
    <property type="molecule type" value="Genomic_DNA"/>
</dbReference>
<organism evidence="6 7">
    <name type="scientific">Marinomonas maritima</name>
    <dbReference type="NCBI Taxonomy" id="2940935"/>
    <lineage>
        <taxon>Bacteria</taxon>
        <taxon>Pseudomonadati</taxon>
        <taxon>Pseudomonadota</taxon>
        <taxon>Gammaproteobacteria</taxon>
        <taxon>Oceanospirillales</taxon>
        <taxon>Oceanospirillaceae</taxon>
        <taxon>Marinomonas</taxon>
    </lineage>
</organism>
<dbReference type="InterPro" id="IPR025110">
    <property type="entry name" value="AMP-bd_C"/>
</dbReference>
<dbReference type="Gene3D" id="3.30.300.30">
    <property type="match status" value="3"/>
</dbReference>
<name>A0ABT5WF55_9GAMM</name>
<dbReference type="NCBIfam" id="NF003417">
    <property type="entry name" value="PRK04813.1"/>
    <property type="match status" value="3"/>
</dbReference>
<dbReference type="CDD" id="cd19543">
    <property type="entry name" value="DCL_NRPS"/>
    <property type="match status" value="1"/>
</dbReference>
<dbReference type="InterPro" id="IPR009081">
    <property type="entry name" value="PP-bd_ACP"/>
</dbReference>
<dbReference type="SUPFAM" id="SSF56801">
    <property type="entry name" value="Acetyl-CoA synthetase-like"/>
    <property type="match status" value="3"/>
</dbReference>
<dbReference type="InterPro" id="IPR001031">
    <property type="entry name" value="Thioesterase"/>
</dbReference>
<dbReference type="InterPro" id="IPR020806">
    <property type="entry name" value="PKS_PP-bd"/>
</dbReference>
<dbReference type="PANTHER" id="PTHR45527">
    <property type="entry name" value="NONRIBOSOMAL PEPTIDE SYNTHETASE"/>
    <property type="match status" value="1"/>
</dbReference>
<comment type="caution">
    <text evidence="6">The sequence shown here is derived from an EMBL/GenBank/DDBJ whole genome shotgun (WGS) entry which is preliminary data.</text>
</comment>
<dbReference type="InterPro" id="IPR010060">
    <property type="entry name" value="NRPS_synth"/>
</dbReference>
<dbReference type="Gene3D" id="2.30.38.10">
    <property type="entry name" value="Luciferase, Domain 3"/>
    <property type="match status" value="3"/>
</dbReference>
<dbReference type="Gene3D" id="3.40.50.980">
    <property type="match status" value="6"/>
</dbReference>
<keyword evidence="2" id="KW-0596">Phosphopantetheine</keyword>
<dbReference type="InterPro" id="IPR029058">
    <property type="entry name" value="AB_hydrolase_fold"/>
</dbReference>
<dbReference type="InterPro" id="IPR000873">
    <property type="entry name" value="AMP-dep_synth/lig_dom"/>
</dbReference>
<dbReference type="CDD" id="cd19531">
    <property type="entry name" value="LCL_NRPS-like"/>
    <property type="match status" value="2"/>
</dbReference>
<protein>
    <submittedName>
        <fullName evidence="6">Amino acid adenylation domain-containing protein</fullName>
    </submittedName>
</protein>
<dbReference type="InterPro" id="IPR045851">
    <property type="entry name" value="AMP-bd_C_sf"/>
</dbReference>
<feature type="domain" description="Carrier" evidence="5">
    <location>
        <begin position="1039"/>
        <end position="1114"/>
    </location>
</feature>
<feature type="domain" description="Carrier" evidence="5">
    <location>
        <begin position="2109"/>
        <end position="2183"/>
    </location>
</feature>
<dbReference type="InterPro" id="IPR041464">
    <property type="entry name" value="TubC_N"/>
</dbReference>
<dbReference type="SUPFAM" id="SSF52777">
    <property type="entry name" value="CoA-dependent acyltransferases"/>
    <property type="match status" value="8"/>
</dbReference>
<dbReference type="InterPro" id="IPR036736">
    <property type="entry name" value="ACP-like_sf"/>
</dbReference>
<dbReference type="NCBIfam" id="TIGR01733">
    <property type="entry name" value="AA-adenyl-dom"/>
    <property type="match status" value="3"/>
</dbReference>
<dbReference type="InterPro" id="IPR010071">
    <property type="entry name" value="AA_adenyl_dom"/>
</dbReference>
<dbReference type="Pfam" id="PF00501">
    <property type="entry name" value="AMP-binding"/>
    <property type="match status" value="3"/>
</dbReference>
<dbReference type="Pfam" id="PF18563">
    <property type="entry name" value="TubC_N"/>
    <property type="match status" value="1"/>
</dbReference>
<dbReference type="Pfam" id="PF00668">
    <property type="entry name" value="Condensation"/>
    <property type="match status" value="4"/>
</dbReference>
<dbReference type="SMART" id="SM00823">
    <property type="entry name" value="PKS_PP"/>
    <property type="match status" value="3"/>
</dbReference>
<dbReference type="SUPFAM" id="SSF47336">
    <property type="entry name" value="ACP-like"/>
    <property type="match status" value="3"/>
</dbReference>
<dbReference type="Proteomes" id="UP001139522">
    <property type="component" value="Unassembled WGS sequence"/>
</dbReference>
<sequence length="3962" mass="441852">MAHQLIQMAKSQGVHLYTENGALKYRTKQGGLSSELSAALKQKKAEVILFLETHHHVGPTAGPVASPATLAAPLTYAQQRVFYLEHLFGEQGLYNMVTGFRIKGKAELSNIEHAVNRVVERHSILRTGFTVEADTPKQLISAIAPFTLSIQRDSSNNFDEKQWIHQQASFPFDLTRAPLIRIAALECEAKQETVLVFVFHHMIFDGWSYKCFFNELNACLQGARQNTPAVLPELDFQYADFARWQQEGDEDTSAATVRYWKDKMLGVNELNCLPTDFVRPQQPDFHGTLLRQTLDKTTTLGLKTFAQQQGTSLFTLLSSVYSVLISRWTECPDVVIGTPVAGRDRQGLDNLIGFFVNTLALRLDIQPDQSFLELLESAKKNVADAFRYQDMPFETIVENAGHARKSSYAPILQLLFVLNEDSTNHLVLENAEVEPLLVDRNSINFELELHINDCGDTLEVYWVYATSLFNGKTIEALCDSFSTLLHEVLAQPDKEIASLPLVSAAGERQIQRWNQTDKVFPQEHRFTDLFEAQVEKHPHATACIWKGRSDLRYNLSYQQLNEKANQLAHKLVSIGVKPDDCVGLAHGWSVNAIIGILAVLKAGAAYLPLDPNQPSMRLNKILKRASVDVLLTSEHADSQLGSAIENVFCLDDSELWASLSRLPSDNIDSLSLGVTNDHLAYVIFTSGSTGEPKGVMIEHRNVCNLLYALQDKVQFKSSDTVACITPPSFDIHLAEIYLPLIQGSTIAIFDWHQTRSPELMIACQKEFSVTVMQATPATWQMLVDHGWRPYDGLKMITGGDHLSLKLREDLLGHSDSVSLFNLYAPSEATVYCSGGRTDLSSERVHIGSALANNRHYILDSHKNHVPVGMVGELYIAGANITRGYLNQPELTAEKYSIDPFYSKDCQRMYQTGDLARWLPDGSVELVGRKDFQVKINGFRIELGEIEACISQHQAVEQVIITTAPSAYSDKVLVAYVKSQHSEQPLVEALRALLSEALPYYMTPTFFVVMAEFPLTYNRKVDRSALPIPTYSHISEEHCSATTATEKVIAATWSELLSIDDPDIDQNFFTLGGHSLLAIKMISRLGRALAITLTLKVLFEAPSIRRLARLCDELSADKKTTQTFAIKKVDTTNGVALSYSQQRLWTLDNIETHGRYYGIPLMYHISGQIEVSALSQSLDFIVNRHDVLRTVYKMTEQEPVQHVMPPVTGILQHLDAQSLSDPKSALADFEKMLFDQPFDLANGPVFRAGLVTLSENQHVLLLTIHHIAIDGWSVDILFEELQSCYSALVGHKVIEKVPLALQPLAFQYADYAVWQRERFSKESPAHLASLEYWRARLVDVPETHSLPTDFSRPANASYRGETHYSDLSPHLSNQVLAYAKTQGTTPFTVLYSAFTVLLARYSGSKDIVIGTPVANRERPDLDGLIGFFVNNIALRTRLPKEIDFAQLVSQNHADLLNDFAHQSLPFEKVIQDNNIPRRFNHHPIFQIMMVLEQSSSGDSLCLGDARLTAQMPSSVEARFDLTLGVRVVNGQLRLSWNFALDLFMRETIEALARHFDYLLQQMLSQSNADVMALALIPEKEQPSVLFANKGDILDVDQTLLVDLFDRQLERQPNHVALDYEGERLTYAELDKKANQLSHHLVILGVGANVPVAVFIERSPQMIIAMLAILKAGGAYLPIDTKAPLSRLTYILEDSKAPVLLAQLHLFSAEPPAFNGCLVLDVDACSLQDYSEEKPTLLSKPSVSDLAYIIYTSGSTGRPKGVLVEQVGVVNYIKCQYQYLDLSASDVYANASFLYLTNFSFDSSVASIWGSFYSGRPLHIVSEEKRFQLETLQKYLAEPERFAVAYIPPVLLAELVLPENAPLIPRIVLSGEAISSEVIERFVPHTRLFNEYGPTENSVCSTVHQYQQGDDPRNIGQGIDKVKTYVLDDALNLVPFGVAGHLYLAGAGIARGYLNQPELTAQRFIPSPFTPGERLYHSGDLVRRQRDGDLVYIGRSDEQIKIRGFRVELGEIEQQLNVCKEVEGALVMVQGTASGKRQLVAYVIAKQDTPALPDEELFQRLIGELSHQLPDYMTPVLWARLDAWPLTNNGKIDKKALPKPRAVSQITDHVAPSTSIEIEIAGIWSKLLKCDPVSVHDNFFALGGDSIMSMQAVSRAAKLGLHFTVKQLFDNPTIFSLTPHITMKKQEQAPQVSVTGKLPLLPIQHEFFHHGKEKNLHLFNQSILLNVPADFSFTLLEQTVTALYRRHDALRLQFTKDAESIHWQASFEPISTENQLNTVMQTRYDSKDSADLEAQCQRAQLSLNIEQGPMLKAVLLTSEDGNKLFLVIHHLVVDGVSWRIILDDLQLIYRQFKQGLPLVLEEKTASYQQWGQWLTSDPVMKAVESERPYWQKSLSDLAAVRSMPKDGAAHNKGQRGEKLLTLTLEQTQTLLKNTQQAYGTEVQELLLSALLLGLDEWRETRGQYNDDYAPLSLTLETHGRDGLDCHLEVSQTLGWFTSNYPLVLNAERGEIGDLICAVKEKIRAVPNKGMGYGVLNWFSPEQLDHREASPEILFNYFGQLDQMMEADSAFSFSSQATGEDGSFDHMQSYAIALNGRVKNGQLSFDFNFDLAAFSPAAVSDMIDAITRALQQIIEHCSSRDAVRLTPADVPLAKVKQQDLDNWSLSLSANNVRITDVYPATGMQQGLLYHSELAKEAYVTQLTVSLAQIDPSALKQAWQRVIARYDILRTAFLLANDGVRRQVVTDTTEIIWRDVNLKGQSESQQSANIEALQTQDKSCGFDATLPTLMRFTCIEMDSGQFKLIWSNHHALMDGWCLPIIWSDLSHFYQSLLTGKQSDLPAVIPYGQYIEWLACQNTQAAQLFWTESLANIESPTTLPSGFLPESECRDELSTKTTLTFSSQETQALEALAKNSQCTLNVLVQAAWGLVLSHYSGDETVLFGVTVSGRPAALPGIETMVGLFINTLPVVMKVPKGVSVTNWLRSIHKRHIDLEEYGYLPLQDIQQLSKVKGRNLFDSIVVFENYPVDELQGTASNKNRLQMNELASNEQTNYALTVIAAKSDVLEIKLLSQPGLLADWQLSELQKHIKNILLGMVATPHSCVQEVPLLSNAEQNFQINELNGTYDQVEGMGIHQWFEHYVKHTPDSVALIDEQAELTYDDVNIKANQLARYLVLQGVKANQYVGIVSERSSSMIVSMLAILKLGATYVPMDSKSPLSRLSYMMETCQMTHLLSDDADIGECYPVQLVDIKQVPCTLSSENIADQSCDIKMQPACVMFTSDATYKPKGVMVAHRAILGLVKNSHYVKLSQDQVIAQISDLSLDASTFEIWGALLNGAKLAILSDSVMKNSAALSHSIEQHAIDVMFMPTAQVNQLLALNPDVFAALDTLLFRGEEIDSAKLDSLLTQGKPNHLLYVYGPTENTVFSTSFEITELASYYPIGRPITNTSAYVLSPDNKLVPFGQVGELYLGGDGLAMGYLNRPDLSAEAFIENPFNQNSDEKLYRTGDLVRYMKTGDLVLVGRMGDSVSIGGVSIDLSAIRKRVLSHPKVEQVAVEMVAREGEKQLVVFIVGKVPEQGGKLSRAEIDELRGSLKGMLSRDLSSVVTPDEYVMLEVLPLTASGQLDHAALHEAALKNQVPKQVNTASPRDNIEMLVYQIWHDILLKKKIGIRDNFFEIGGSSISAIKVVHEIEKQLSVQIPVSELLKNPSIEALAWLIRSDATTTKSTVNPSQDLIQFRRGDGVHNVICIHPGGGTAFAYLALAKELPSHFGVYGIQAQGVDSDQPFLEDVQAMANHYISLIEHLLTTSHTIVGCSYGGYVSYEMARILQARGIDSMALLLDTEGSDDQSIRDKIKPVSSDVFREKLVTYNGMYPGIDDQQIDRYFRIYNHHLNTMKTMTLANTKAKTAVIIATQDKPADYLKVMKGYWENKACGEFLVEYVDADHSTMLEAPSILSVAQFIQRELCN</sequence>
<evidence type="ECO:0000313" key="7">
    <source>
        <dbReference type="Proteomes" id="UP001139522"/>
    </source>
</evidence>
<accession>A0ABT5WF55</accession>
<dbReference type="SUPFAM" id="SSF53474">
    <property type="entry name" value="alpha/beta-Hydrolases"/>
    <property type="match status" value="1"/>
</dbReference>
<dbReference type="NCBIfam" id="TIGR01720">
    <property type="entry name" value="NRPS-para261"/>
    <property type="match status" value="1"/>
</dbReference>
<dbReference type="CDD" id="cd05930">
    <property type="entry name" value="A_NRPS"/>
    <property type="match status" value="2"/>
</dbReference>
<dbReference type="Gene3D" id="1.10.1200.10">
    <property type="entry name" value="ACP-like"/>
    <property type="match status" value="3"/>
</dbReference>
<dbReference type="Pfam" id="PF00975">
    <property type="entry name" value="Thioesterase"/>
    <property type="match status" value="1"/>
</dbReference>
<keyword evidence="3" id="KW-0597">Phosphoprotein</keyword>
<evidence type="ECO:0000256" key="2">
    <source>
        <dbReference type="ARBA" id="ARBA00022450"/>
    </source>
</evidence>
<dbReference type="Gene3D" id="3.40.50.1820">
    <property type="entry name" value="alpha/beta hydrolase"/>
    <property type="match status" value="1"/>
</dbReference>
<dbReference type="InterPro" id="IPR023213">
    <property type="entry name" value="CAT-like_dom_sf"/>
</dbReference>
<evidence type="ECO:0000259" key="5">
    <source>
        <dbReference type="PROSITE" id="PS50075"/>
    </source>
</evidence>
<evidence type="ECO:0000313" key="6">
    <source>
        <dbReference type="EMBL" id="MDE8603461.1"/>
    </source>
</evidence>
<evidence type="ECO:0000256" key="4">
    <source>
        <dbReference type="ARBA" id="ARBA00022737"/>
    </source>
</evidence>
<feature type="domain" description="Carrier" evidence="5">
    <location>
        <begin position="3641"/>
        <end position="3716"/>
    </location>
</feature>
<proteinExistence type="predicted"/>
<gene>
    <name evidence="6" type="ORF">M3I01_011115</name>
</gene>